<dbReference type="OrthoDB" id="9817977at2"/>
<organism evidence="3 4">
    <name type="scientific">Psittacicella gerlachiana</name>
    <dbReference type="NCBI Taxonomy" id="2028574"/>
    <lineage>
        <taxon>Bacteria</taxon>
        <taxon>Pseudomonadati</taxon>
        <taxon>Pseudomonadota</taxon>
        <taxon>Gammaproteobacteria</taxon>
        <taxon>Pasteurellales</taxon>
        <taxon>Psittacicellaceae</taxon>
        <taxon>Psittacicella</taxon>
    </lineage>
</organism>
<keyword evidence="4" id="KW-1185">Reference proteome</keyword>
<name>A0A3A1YR96_9GAMM</name>
<keyword evidence="1" id="KW-0175">Coiled coil</keyword>
<proteinExistence type="predicted"/>
<evidence type="ECO:0000256" key="1">
    <source>
        <dbReference type="SAM" id="Coils"/>
    </source>
</evidence>
<dbReference type="EMBL" id="NRJF01000018">
    <property type="protein sequence ID" value="RIY38567.1"/>
    <property type="molecule type" value="Genomic_DNA"/>
</dbReference>
<protein>
    <submittedName>
        <fullName evidence="3">Uncharacterized protein</fullName>
    </submittedName>
</protein>
<evidence type="ECO:0000313" key="3">
    <source>
        <dbReference type="EMBL" id="RIY38567.1"/>
    </source>
</evidence>
<feature type="coiled-coil region" evidence="1">
    <location>
        <begin position="691"/>
        <end position="793"/>
    </location>
</feature>
<feature type="region of interest" description="Disordered" evidence="2">
    <location>
        <begin position="610"/>
        <end position="645"/>
    </location>
</feature>
<evidence type="ECO:0000256" key="2">
    <source>
        <dbReference type="SAM" id="MobiDB-lite"/>
    </source>
</evidence>
<reference evidence="3 4" key="1">
    <citation type="submission" date="2017-08" db="EMBL/GenBank/DDBJ databases">
        <title>Reclassification of Bisgaard taxon 37 and 44.</title>
        <authorList>
            <person name="Christensen H."/>
        </authorList>
    </citation>
    <scope>NUCLEOTIDE SEQUENCE [LARGE SCALE GENOMIC DNA]</scope>
    <source>
        <strain evidence="3 4">EEAB3T1</strain>
    </source>
</reference>
<feature type="coiled-coil region" evidence="1">
    <location>
        <begin position="1479"/>
        <end position="1506"/>
    </location>
</feature>
<gene>
    <name evidence="3" type="ORF">CKF59_00580</name>
</gene>
<dbReference type="Proteomes" id="UP000265964">
    <property type="component" value="Unassembled WGS sequence"/>
</dbReference>
<accession>A0A3A1YR96</accession>
<comment type="caution">
    <text evidence="3">The sequence shown here is derived from an EMBL/GenBank/DDBJ whole genome shotgun (WGS) entry which is preliminary data.</text>
</comment>
<feature type="coiled-coil region" evidence="1">
    <location>
        <begin position="1178"/>
        <end position="1210"/>
    </location>
</feature>
<dbReference type="RefSeq" id="WP_119534043.1">
    <property type="nucleotide sequence ID" value="NZ_NRJF01000018.1"/>
</dbReference>
<sequence>MKKTLFSASEDPLDILEPATPEVKLSFSQLMSHLKLMLEVRDYLWQQLEPELPKHLAQELHLKYALSVEGLICPNLKINSQGKIEKIIINYYFAGYSVILRHVFTQLVAQLKEQRNFQVLQAVEFSVKYEPQLLQSVQEYDLQLQKQSRTQVTNYLHDTQVRQQIYAQQVRQLLGISEQEFARLVGYQGNLEQVHKLLRERERALQANVLDVDDPELNAQIHAYVENQLETRLTYLKAQQLSEQQSQATYQEVKPATLPSFVNEEQLRSQIFWETLSQALQEGPVAQIAEAVRAKYKQQTKAQVVIPSSPSLEALQEQKVDFTQELEQQQKLRQQRELEILVSANLEVMTRKLRQSFHQQGKQLLKILFTKLDFKYWQGFYQQYANKYYQAQEILKSNPENSLAQEILTVFKQPVSKKLLGDFVDFTFSHSASWQIGEHKLDFQLDQKEFLEQAFRDPLNLIELYQTLAVDNSLEQIIWEDEAVISKVLAGIDWFTFAGNYFQEQVEPLFNKELVLQFNLTDLTVYNEKVQQLQAQELAIPAPLTQSQQIAQLDKIQAQIKQLRSQQGQELALQQALESPKWQAYKEQLQAFGSRTLTSSLEANALEKEEEAFGKSTKTELPKEPLKLEGFKESQKLQEPKKLQEAKKLAESSALKAKTTPSLASTQAANSQFASPADWDLLLNNLQHNLQLQEKAEQERLEQNLARKLEQEEQNLALSKAKQEQGEFSKEQEYLQYKQEQQVQELTSKLKNLQQEVVKVLPKQQPNAEQKALIQASREQELQQQQVRQWEQAQQQETIWQQLAQQVPLYAQSPEAYEFIVQFTQALAKELFRSLTFSVNNRKLPAELLSQLSKEKNAYELALARGYNPGYHLLRLQNKFFSRQEKKGRKLANYLVYSSDFIGKVPNEFFLHEEKAPYVGKMGMTLALKHEINQQQRGAKGSDEQESLEFAYKGESELDTLDPSLPLEQAITKLVDQRYERKDQEFIRQLYHKYIHWYQQREASLHQEQIAHYLFEQARELLGKKEQKQALKLKELITKRTKNNLELIVPIFEQTYVQEQVSMRTQLYKDFDLIQALVELSQAGISVEKLMKVSAQLNQEEHPIFAGLIDLVADYQELLGFKLIKITHADQTLPLTESELRERAKTSKKYQEILDDPQKFASWLAQKQQQEALQEKQFAQMLKKVQQLQLEQQQAEQELLKQQVIEVKQSKAKESTQDLHLRAWVGTKVSTSGQQLIKKAGWKQNNSFKVAPEVNQVIKQLQRQLHEQKQVEEIDFTQFIDHEELDLINVYQKMVLNPQLAALESLAQEANLSSFCAFSEAPFEPLSYTSQELAQLQAEYTWKLAQEENSNLEPELTMQGLEIQDEGGLNAFALQPKSQEFYSLFEYKQQKAQVSWLHAKDPWQPKIESEDLEPVPIDNLTHAPHYQSLQQEQQEHLQALLQKKVDSIFTASNEQELAQKLALIKQRNAERRARGQQEISFAAQEQVSLEEQAQEFEAKRKALKNLED</sequence>
<evidence type="ECO:0000313" key="4">
    <source>
        <dbReference type="Proteomes" id="UP000265964"/>
    </source>
</evidence>